<reference evidence="1" key="1">
    <citation type="journal article" date="2020" name="Stud. Mycol.">
        <title>101 Dothideomycetes genomes: a test case for predicting lifestyles and emergence of pathogens.</title>
        <authorList>
            <person name="Haridas S."/>
            <person name="Albert R."/>
            <person name="Binder M."/>
            <person name="Bloem J."/>
            <person name="Labutti K."/>
            <person name="Salamov A."/>
            <person name="Andreopoulos B."/>
            <person name="Baker S."/>
            <person name="Barry K."/>
            <person name="Bills G."/>
            <person name="Bluhm B."/>
            <person name="Cannon C."/>
            <person name="Castanera R."/>
            <person name="Culley D."/>
            <person name="Daum C."/>
            <person name="Ezra D."/>
            <person name="Gonzalez J."/>
            <person name="Henrissat B."/>
            <person name="Kuo A."/>
            <person name="Liang C."/>
            <person name="Lipzen A."/>
            <person name="Lutzoni F."/>
            <person name="Magnuson J."/>
            <person name="Mondo S."/>
            <person name="Nolan M."/>
            <person name="Ohm R."/>
            <person name="Pangilinan J."/>
            <person name="Park H.-J."/>
            <person name="Ramirez L."/>
            <person name="Alfaro M."/>
            <person name="Sun H."/>
            <person name="Tritt A."/>
            <person name="Yoshinaga Y."/>
            <person name="Zwiers L.-H."/>
            <person name="Turgeon B."/>
            <person name="Goodwin S."/>
            <person name="Spatafora J."/>
            <person name="Crous P."/>
            <person name="Grigoriev I."/>
        </authorList>
    </citation>
    <scope>NUCLEOTIDE SEQUENCE</scope>
    <source>
        <strain evidence="1">ATCC 200398</strain>
    </source>
</reference>
<proteinExistence type="predicted"/>
<protein>
    <submittedName>
        <fullName evidence="1">Uncharacterized protein</fullName>
    </submittedName>
</protein>
<comment type="caution">
    <text evidence="1">The sequence shown here is derived from an EMBL/GenBank/DDBJ whole genome shotgun (WGS) entry which is preliminary data.</text>
</comment>
<dbReference type="EMBL" id="MU003503">
    <property type="protein sequence ID" value="KAF2472103.1"/>
    <property type="molecule type" value="Genomic_DNA"/>
</dbReference>
<gene>
    <name evidence="1" type="ORF">BDR25DRAFT_18330</name>
</gene>
<evidence type="ECO:0000313" key="1">
    <source>
        <dbReference type="EMBL" id="KAF2472103.1"/>
    </source>
</evidence>
<accession>A0ACB6QZV3</accession>
<keyword evidence="2" id="KW-1185">Reference proteome</keyword>
<sequence>MPLDPNLRILVDGDPSRVYHQGDQVKGRVILVVEKQEQIKALKLNFLGACITKTTRPFYVTENDRDGTSAPRQEYRDRTYLFNIEEVLLPGYTLGAKKYCWDFDFTFPKLTETRHSRWARGSKFARDFHPLPPSFHIYTDNPGGEAMVSYYLQAKLIRRGMKDVKRVMQTLAFCPNSRNTPHEPRINSRILYAQTWKPTRDTRTAIDKIINKVSRKSTMRSSSPQIVPTLYYPEKIAPGQHIPLLVSITNARRGCDEQLQCFLDSLVVTISTYTTSMCGKLLTQPQDSITKHITCISKHDLNQPLSFDVRTKLTTNFRLVDDAECVPTFKTYTITRHYTLTIVVGLKCQGQKFTIKSTTPLEILPRLPRAYVNTQAPDHHDEIPVDPLPLYEPTEAGAELAPDYDTVYSLTPAPSRPYSFAETESYVSGTSTPLTRLTTPSSEVDRPSIDNRASWHRSSMIGQTGWPRPSSLLMQRRGIE</sequence>
<dbReference type="Proteomes" id="UP000799755">
    <property type="component" value="Unassembled WGS sequence"/>
</dbReference>
<evidence type="ECO:0000313" key="2">
    <source>
        <dbReference type="Proteomes" id="UP000799755"/>
    </source>
</evidence>
<organism evidence="1 2">
    <name type="scientific">Lindgomyces ingoldianus</name>
    <dbReference type="NCBI Taxonomy" id="673940"/>
    <lineage>
        <taxon>Eukaryota</taxon>
        <taxon>Fungi</taxon>
        <taxon>Dikarya</taxon>
        <taxon>Ascomycota</taxon>
        <taxon>Pezizomycotina</taxon>
        <taxon>Dothideomycetes</taxon>
        <taxon>Pleosporomycetidae</taxon>
        <taxon>Pleosporales</taxon>
        <taxon>Lindgomycetaceae</taxon>
        <taxon>Lindgomyces</taxon>
    </lineage>
</organism>
<name>A0ACB6QZV3_9PLEO</name>